<dbReference type="Proteomes" id="UP000549394">
    <property type="component" value="Unassembled WGS sequence"/>
</dbReference>
<sequence>MDEEMVRKGRRCHKQLKLAFSLFDKDRDGFISKQEVSTVMHAMRQPITDQKLSEVFQQVDLDGNGLIDFEEFVRMMEQRLERRPEEAELRQLFAAFDHDQNGYIDPKELKRTMQELGTPVSDADVKQMMKEAGVLISGRIYYEDFVKMMSGKIGREHRKMQRKALENIDPTSRDSIDEPQDEDPEVRELRIAFMMFDKDADGVINTQELLQVFKQLGMDTSTEQIQRMMKKVDLDGNGSIDFEEFKRMMRKRKGLAAITRQERRAEEEEMRAAFKVFDKDKNGYIDDKELRVTMQELGMKLSENDLVAMMASAGVKKGGRIYYEEFVRIVFGQVIKPIPESGSLSDSQMQELKVAFALFDKNGDGAISGVELRSVMRTLGLSQDEKLIDRMIKKFDLDKNGMLEFDEFINMMSQRDRRKSSSSADTRPTEPEAWRAFKVFDKDRSGYITAEEIRQTMKELGIELTLNDVELMIKEADQDGDGKINYKVKSIAVGQERLVSNAFIGVT</sequence>
<protein>
    <submittedName>
        <fullName evidence="5">DgyrCDS8812</fullName>
    </submittedName>
</protein>
<feature type="domain" description="EF-hand" evidence="4">
    <location>
        <begin position="220"/>
        <end position="255"/>
    </location>
</feature>
<feature type="domain" description="EF-hand" evidence="4">
    <location>
        <begin position="428"/>
        <end position="463"/>
    </location>
</feature>
<feature type="compositionally biased region" description="Basic and acidic residues" evidence="3">
    <location>
        <begin position="165"/>
        <end position="176"/>
    </location>
</feature>
<dbReference type="EMBL" id="CAJFCJ010000012">
    <property type="protein sequence ID" value="CAD5120242.1"/>
    <property type="molecule type" value="Genomic_DNA"/>
</dbReference>
<dbReference type="OrthoDB" id="26525at2759"/>
<dbReference type="CDD" id="cd00051">
    <property type="entry name" value="EFh"/>
    <property type="match status" value="3"/>
</dbReference>
<dbReference type="SUPFAM" id="SSF47473">
    <property type="entry name" value="EF-hand"/>
    <property type="match status" value="3"/>
</dbReference>
<dbReference type="GO" id="GO:0016460">
    <property type="term" value="C:myosin II complex"/>
    <property type="evidence" value="ECO:0007669"/>
    <property type="project" value="TreeGrafter"/>
</dbReference>
<feature type="domain" description="EF-hand" evidence="4">
    <location>
        <begin position="347"/>
        <end position="382"/>
    </location>
</feature>
<dbReference type="GO" id="GO:0005509">
    <property type="term" value="F:calcium ion binding"/>
    <property type="evidence" value="ECO:0007669"/>
    <property type="project" value="InterPro"/>
</dbReference>
<comment type="caution">
    <text evidence="5">The sequence shown here is derived from an EMBL/GenBank/DDBJ whole genome shotgun (WGS) entry which is preliminary data.</text>
</comment>
<gene>
    <name evidence="5" type="ORF">DGYR_LOCUS8360</name>
</gene>
<dbReference type="SMART" id="SM00054">
    <property type="entry name" value="EFh"/>
    <property type="match status" value="11"/>
</dbReference>
<dbReference type="FunFam" id="1.10.238.10:FF:000178">
    <property type="entry name" value="Calmodulin-2 A"/>
    <property type="match status" value="1"/>
</dbReference>
<evidence type="ECO:0000256" key="1">
    <source>
        <dbReference type="ARBA" id="ARBA00022737"/>
    </source>
</evidence>
<dbReference type="Gene3D" id="1.10.238.10">
    <property type="entry name" value="EF-hand"/>
    <property type="match status" value="6"/>
</dbReference>
<name>A0A7I8VVI0_9ANNE</name>
<feature type="domain" description="EF-hand" evidence="4">
    <location>
        <begin position="84"/>
        <end position="119"/>
    </location>
</feature>
<dbReference type="AlphaFoldDB" id="A0A7I8VVI0"/>
<dbReference type="PROSITE" id="PS00018">
    <property type="entry name" value="EF_HAND_1"/>
    <property type="match status" value="9"/>
</dbReference>
<reference evidence="5 6" key="1">
    <citation type="submission" date="2020-08" db="EMBL/GenBank/DDBJ databases">
        <authorList>
            <person name="Hejnol A."/>
        </authorList>
    </citation>
    <scope>NUCLEOTIDE SEQUENCE [LARGE SCALE GENOMIC DNA]</scope>
</reference>
<evidence type="ECO:0000313" key="6">
    <source>
        <dbReference type="Proteomes" id="UP000549394"/>
    </source>
</evidence>
<proteinExistence type="predicted"/>
<evidence type="ECO:0000259" key="4">
    <source>
        <dbReference type="PROSITE" id="PS50222"/>
    </source>
</evidence>
<dbReference type="CDD" id="cd15898">
    <property type="entry name" value="EFh_PI-PLC"/>
    <property type="match status" value="1"/>
</dbReference>
<feature type="region of interest" description="Disordered" evidence="3">
    <location>
        <begin position="165"/>
        <end position="184"/>
    </location>
</feature>
<dbReference type="PROSITE" id="PS50222">
    <property type="entry name" value="EF_HAND_2"/>
    <property type="match status" value="9"/>
</dbReference>
<dbReference type="InterPro" id="IPR002048">
    <property type="entry name" value="EF_hand_dom"/>
</dbReference>
<dbReference type="InterPro" id="IPR050230">
    <property type="entry name" value="CALM/Myosin/TropC-like"/>
</dbReference>
<keyword evidence="1" id="KW-0677">Repeat</keyword>
<dbReference type="Pfam" id="PF13499">
    <property type="entry name" value="EF-hand_7"/>
    <property type="match status" value="6"/>
</dbReference>
<organism evidence="5 6">
    <name type="scientific">Dimorphilus gyrociliatus</name>
    <dbReference type="NCBI Taxonomy" id="2664684"/>
    <lineage>
        <taxon>Eukaryota</taxon>
        <taxon>Metazoa</taxon>
        <taxon>Spiralia</taxon>
        <taxon>Lophotrochozoa</taxon>
        <taxon>Annelida</taxon>
        <taxon>Polychaeta</taxon>
        <taxon>Polychaeta incertae sedis</taxon>
        <taxon>Dinophilidae</taxon>
        <taxon>Dimorphilus</taxon>
    </lineage>
</organism>
<feature type="domain" description="EF-hand" evidence="4">
    <location>
        <begin position="47"/>
        <end position="82"/>
    </location>
</feature>
<evidence type="ECO:0000256" key="3">
    <source>
        <dbReference type="SAM" id="MobiDB-lite"/>
    </source>
</evidence>
<feature type="domain" description="EF-hand" evidence="4">
    <location>
        <begin position="11"/>
        <end position="46"/>
    </location>
</feature>
<keyword evidence="6" id="KW-1185">Reference proteome</keyword>
<accession>A0A7I8VVI0</accession>
<dbReference type="PANTHER" id="PTHR23048">
    <property type="entry name" value="MYOSIN LIGHT CHAIN 1, 3"/>
    <property type="match status" value="1"/>
</dbReference>
<dbReference type="PANTHER" id="PTHR23048:SF59">
    <property type="entry name" value="EF-HAND SUPERFAMILY PROTEIN"/>
    <property type="match status" value="1"/>
</dbReference>
<feature type="domain" description="EF-hand" evidence="4">
    <location>
        <begin position="383"/>
        <end position="418"/>
    </location>
</feature>
<dbReference type="FunFam" id="1.10.238.10:FF:000001">
    <property type="entry name" value="Calmodulin 1"/>
    <property type="match status" value="2"/>
</dbReference>
<evidence type="ECO:0000313" key="5">
    <source>
        <dbReference type="EMBL" id="CAD5120242.1"/>
    </source>
</evidence>
<feature type="domain" description="EF-hand" evidence="4">
    <location>
        <begin position="184"/>
        <end position="219"/>
    </location>
</feature>
<keyword evidence="2" id="KW-0106">Calcium</keyword>
<feature type="domain" description="EF-hand" evidence="4">
    <location>
        <begin position="265"/>
        <end position="300"/>
    </location>
</feature>
<evidence type="ECO:0000256" key="2">
    <source>
        <dbReference type="ARBA" id="ARBA00022837"/>
    </source>
</evidence>
<dbReference type="InterPro" id="IPR018247">
    <property type="entry name" value="EF_Hand_1_Ca_BS"/>
</dbReference>
<dbReference type="InterPro" id="IPR011992">
    <property type="entry name" value="EF-hand-dom_pair"/>
</dbReference>